<gene>
    <name evidence="3" type="ORF">DSTB1V02_LOCUS14698</name>
</gene>
<proteinExistence type="predicted"/>
<organism evidence="3">
    <name type="scientific">Darwinula stevensoni</name>
    <dbReference type="NCBI Taxonomy" id="69355"/>
    <lineage>
        <taxon>Eukaryota</taxon>
        <taxon>Metazoa</taxon>
        <taxon>Ecdysozoa</taxon>
        <taxon>Arthropoda</taxon>
        <taxon>Crustacea</taxon>
        <taxon>Oligostraca</taxon>
        <taxon>Ostracoda</taxon>
        <taxon>Podocopa</taxon>
        <taxon>Podocopida</taxon>
        <taxon>Darwinulocopina</taxon>
        <taxon>Darwinuloidea</taxon>
        <taxon>Darwinulidae</taxon>
        <taxon>Darwinula</taxon>
    </lineage>
</organism>
<dbReference type="InterPro" id="IPR012677">
    <property type="entry name" value="Nucleotide-bd_a/b_plait_sf"/>
</dbReference>
<dbReference type="EMBL" id="LR914268">
    <property type="protein sequence ID" value="CAD7254952.1"/>
    <property type="molecule type" value="Genomic_DNA"/>
</dbReference>
<dbReference type="CDD" id="cd00590">
    <property type="entry name" value="RRM_SF"/>
    <property type="match status" value="1"/>
</dbReference>
<dbReference type="Proteomes" id="UP000677054">
    <property type="component" value="Unassembled WGS sequence"/>
</dbReference>
<evidence type="ECO:0000313" key="3">
    <source>
        <dbReference type="EMBL" id="CAD7254952.1"/>
    </source>
</evidence>
<reference evidence="3" key="1">
    <citation type="submission" date="2020-11" db="EMBL/GenBank/DDBJ databases">
        <authorList>
            <person name="Tran Van P."/>
        </authorList>
    </citation>
    <scope>NUCLEOTIDE SEQUENCE</scope>
</reference>
<dbReference type="InterPro" id="IPR000504">
    <property type="entry name" value="RRM_dom"/>
</dbReference>
<dbReference type="EMBL" id="CAJPEV010014750">
    <property type="protein sequence ID" value="CAG0907026.1"/>
    <property type="molecule type" value="Genomic_DNA"/>
</dbReference>
<name>A0A7R9FTV5_9CRUS</name>
<evidence type="ECO:0000313" key="4">
    <source>
        <dbReference type="Proteomes" id="UP000677054"/>
    </source>
</evidence>
<evidence type="ECO:0000256" key="1">
    <source>
        <dbReference type="ARBA" id="ARBA00022884"/>
    </source>
</evidence>
<accession>A0A7R9FTV5</accession>
<dbReference type="InterPro" id="IPR035979">
    <property type="entry name" value="RBD_domain_sf"/>
</dbReference>
<feature type="domain" description="RRM" evidence="2">
    <location>
        <begin position="48"/>
        <end position="108"/>
    </location>
</feature>
<dbReference type="SUPFAM" id="SSF54928">
    <property type="entry name" value="RNA-binding domain, RBD"/>
    <property type="match status" value="1"/>
</dbReference>
<dbReference type="GO" id="GO:0003723">
    <property type="term" value="F:RNA binding"/>
    <property type="evidence" value="ECO:0007669"/>
    <property type="project" value="UniProtKB-KW"/>
</dbReference>
<dbReference type="AlphaFoldDB" id="A0A7R9FTV5"/>
<evidence type="ECO:0000259" key="2">
    <source>
        <dbReference type="Pfam" id="PF00076"/>
    </source>
</evidence>
<keyword evidence="1" id="KW-0694">RNA-binding</keyword>
<dbReference type="OrthoDB" id="5990677at2759"/>
<dbReference type="Pfam" id="PF00076">
    <property type="entry name" value="RRM_1"/>
    <property type="match status" value="1"/>
</dbReference>
<dbReference type="Gene3D" id="3.30.70.330">
    <property type="match status" value="1"/>
</dbReference>
<keyword evidence="4" id="KW-1185">Reference proteome</keyword>
<protein>
    <recommendedName>
        <fullName evidence="2">RRM domain-containing protein</fullName>
    </recommendedName>
</protein>
<sequence>MERIVLSAQDRIVLPAKTFVTHDLGQETNLPHLAVQVTNPMHKSARLSISNIPASLKAKRLRKMCTDIGTIQNFQMFMRDGTLMAEVTYAQQEAADRFYQAYNRKMVDLSHLIIRYLL</sequence>